<evidence type="ECO:0000313" key="1">
    <source>
        <dbReference type="EMBL" id="AGE96658.1"/>
    </source>
</evidence>
<name>M1K6F0_ENCCN</name>
<dbReference type="AlphaFoldDB" id="M1K6F0"/>
<reference evidence="1" key="1">
    <citation type="journal article" date="2013" name="Eukaryot. Cell">
        <title>Extremely Reduced Levels of Heterozygosity in the Vertebrate Pathogen Encephalitozoon cuniculi.</title>
        <authorList>
            <person name="Selman M."/>
            <person name="Sak B."/>
            <person name="Kvac M."/>
            <person name="Farinelli L."/>
            <person name="Weiss L.M."/>
            <person name="Corradi N."/>
        </authorList>
    </citation>
    <scope>NUCLEOTIDE SEQUENCE</scope>
</reference>
<dbReference type="VEuPathDB" id="MicrosporidiaDB:ECU03_0050"/>
<sequence length="60" mass="7065">MEQISRIKTTLDEVDLDYDERAFRGLSVEKLWARAFWLISDIVKCEKMHLGKCCRTSVET</sequence>
<proteinExistence type="predicted"/>
<accession>M1K6F0</accession>
<protein>
    <submittedName>
        <fullName evidence="1">Uncharacterized protein</fullName>
    </submittedName>
</protein>
<organism evidence="1">
    <name type="scientific">Encephalitozoon cuniculi</name>
    <name type="common">Microsporidian parasite</name>
    <dbReference type="NCBI Taxonomy" id="6035"/>
    <lineage>
        <taxon>Eukaryota</taxon>
        <taxon>Fungi</taxon>
        <taxon>Fungi incertae sedis</taxon>
        <taxon>Microsporidia</taxon>
        <taxon>Unikaryonidae</taxon>
        <taxon>Encephalitozoon</taxon>
    </lineage>
</organism>
<dbReference type="EMBL" id="KC513647">
    <property type="protein sequence ID" value="AGE96658.1"/>
    <property type="molecule type" value="Genomic_DNA"/>
</dbReference>